<dbReference type="EMBL" id="CP148753">
    <property type="protein sequence ID" value="WXR76588.1"/>
    <property type="molecule type" value="Genomic_DNA"/>
</dbReference>
<feature type="signal peptide" evidence="1">
    <location>
        <begin position="1"/>
        <end position="21"/>
    </location>
</feature>
<feature type="chain" id="PRO_5046882354" evidence="1">
    <location>
        <begin position="22"/>
        <end position="455"/>
    </location>
</feature>
<gene>
    <name evidence="2" type="ORF">WHX56_14155</name>
</gene>
<name>A0ABZ2S6H9_9BURK</name>
<proteinExistence type="predicted"/>
<evidence type="ECO:0000256" key="1">
    <source>
        <dbReference type="SAM" id="SignalP"/>
    </source>
</evidence>
<evidence type="ECO:0000313" key="2">
    <source>
        <dbReference type="EMBL" id="WXR76588.1"/>
    </source>
</evidence>
<dbReference type="RefSeq" id="WP_338881562.1">
    <property type="nucleotide sequence ID" value="NZ_CP148753.1"/>
</dbReference>
<keyword evidence="3" id="KW-1185">Reference proteome</keyword>
<organism evidence="2 3">
    <name type="scientific">Achromobacter veterisilvae</name>
    <dbReference type="NCBI Taxonomy" id="2069367"/>
    <lineage>
        <taxon>Bacteria</taxon>
        <taxon>Pseudomonadati</taxon>
        <taxon>Pseudomonadota</taxon>
        <taxon>Betaproteobacteria</taxon>
        <taxon>Burkholderiales</taxon>
        <taxon>Alcaligenaceae</taxon>
        <taxon>Achromobacter</taxon>
    </lineage>
</organism>
<dbReference type="Proteomes" id="UP001456224">
    <property type="component" value="Chromosome"/>
</dbReference>
<accession>A0ABZ2S6H9</accession>
<keyword evidence="1" id="KW-0732">Signal</keyword>
<sequence>MMKIKRILLALGLALPGIGQGGVALQVNSGGTADRMQVNVTTQVNSKAIRREMHNGREHWVVPSYTLPADVVMNGGLYPAAEIDAHYQKLEGTLAPLGHPQVDGKFVSAFSPEGINVGHVGAWNRNVKKSGNRIYVEKWIDIEVAGQSEGGKRLLERLEALERGDDVPPIHTSVAVLLERIDATHADGSFDWIAKIHGMDHDAILLDQVGAATPEQGVGLMVNADLAVPLAANAGVLVGESFREKEARIQAAAKARFAPGPDEYVWVADFTDIQVVIVKNGGAAEAYGYSSEGGKIVFDDTGSPVVRQESWVAAAFNSLKRAFNQQARPAQLKEGDMPLTAEEKAELTTDISKAITANIGQAIAEAIKPVSAAMETLQANHHALAETLTANARAEEADKRKAVAAKHGEVVANALSGEALDAMFKSLGDAAALAGNSGQGQVTGLTADVANLPKE</sequence>
<protein>
    <submittedName>
        <fullName evidence="2">Uncharacterized protein</fullName>
    </submittedName>
</protein>
<evidence type="ECO:0000313" key="3">
    <source>
        <dbReference type="Proteomes" id="UP001456224"/>
    </source>
</evidence>
<reference evidence="2 3" key="1">
    <citation type="submission" date="2024-03" db="EMBL/GenBank/DDBJ databases">
        <title>Reference genomes for the five species model microbial community.</title>
        <authorList>
            <person name="Padfield D."/>
        </authorList>
    </citation>
    <scope>NUCLEOTIDE SEQUENCE [LARGE SCALE GENOMIC DNA]</scope>
    <source>
        <strain evidence="2 3">AB1</strain>
    </source>
</reference>